<accession>A0ABM7GQR2</accession>
<gene>
    <name evidence="5" type="ORF">HORIV_54700</name>
</gene>
<sequence length="174" mass="19403">MHIGMDHFARPDDSLAIAQREGSLQRNFQGYSSHAQCDLIGLGVSAISRIDDVYAQNPGDLVRYEAALDQGQLATVRGIRLSDDDLIRRDVIERLMCDMGIDLAAVSQRWNIDTARYFAPALEHLKSAEQDGLLTRNGDQLNATPMGRLLIRHLAMAFDAHLPQQTGQRYSKIV</sequence>
<organism evidence="5 6">
    <name type="scientific">Vreelandella olivaria</name>
    <dbReference type="NCBI Taxonomy" id="390919"/>
    <lineage>
        <taxon>Bacteria</taxon>
        <taxon>Pseudomonadati</taxon>
        <taxon>Pseudomonadota</taxon>
        <taxon>Gammaproteobacteria</taxon>
        <taxon>Oceanospirillales</taxon>
        <taxon>Halomonadaceae</taxon>
        <taxon>Vreelandella</taxon>
    </lineage>
</organism>
<evidence type="ECO:0000256" key="1">
    <source>
        <dbReference type="ARBA" id="ARBA00020156"/>
    </source>
</evidence>
<evidence type="ECO:0000313" key="5">
    <source>
        <dbReference type="EMBL" id="BBI53049.1"/>
    </source>
</evidence>
<dbReference type="Gene3D" id="1.10.10.920">
    <property type="match status" value="1"/>
</dbReference>
<keyword evidence="2" id="KW-0560">Oxidoreductase</keyword>
<name>A0ABM7GQR2_9GAMM</name>
<dbReference type="InterPro" id="IPR010723">
    <property type="entry name" value="HemN_C"/>
</dbReference>
<keyword evidence="6" id="KW-1185">Reference proteome</keyword>
<evidence type="ECO:0000256" key="2">
    <source>
        <dbReference type="ARBA" id="ARBA00023002"/>
    </source>
</evidence>
<dbReference type="EMBL" id="AP019416">
    <property type="protein sequence ID" value="BBI53049.1"/>
    <property type="molecule type" value="Genomic_DNA"/>
</dbReference>
<dbReference type="PANTHER" id="PTHR13932:SF6">
    <property type="entry name" value="OXYGEN-INDEPENDENT COPROPORPHYRINOGEN III OXIDASE"/>
    <property type="match status" value="1"/>
</dbReference>
<dbReference type="InterPro" id="IPR058240">
    <property type="entry name" value="rSAM_sf"/>
</dbReference>
<evidence type="ECO:0000259" key="4">
    <source>
        <dbReference type="Pfam" id="PF06969"/>
    </source>
</evidence>
<proteinExistence type="predicted"/>
<dbReference type="Pfam" id="PF06969">
    <property type="entry name" value="HemN_C"/>
    <property type="match status" value="1"/>
</dbReference>
<dbReference type="PANTHER" id="PTHR13932">
    <property type="entry name" value="COPROPORPHYRINIGEN III OXIDASE"/>
    <property type="match status" value="1"/>
</dbReference>
<dbReference type="Proteomes" id="UP000289555">
    <property type="component" value="Chromosome"/>
</dbReference>
<evidence type="ECO:0000256" key="3">
    <source>
        <dbReference type="ARBA" id="ARBA00030263"/>
    </source>
</evidence>
<reference evidence="6" key="1">
    <citation type="journal article" date="2019" name="Microbiol. Resour. Announc.">
        <title>Complete Genome Sequence of Halomonas olivaria, a Moderately Halophilic Bacterium Isolated from Olive Processing Effluents, Obtained by Nanopore Sequencing.</title>
        <authorList>
            <person name="Nagata S."/>
            <person name="Ii K.M."/>
            <person name="Tsukimi T."/>
            <person name="Miura M.C."/>
            <person name="Galipon J."/>
            <person name="Arakawa K."/>
        </authorList>
    </citation>
    <scope>NUCLEOTIDE SEQUENCE [LARGE SCALE GENOMIC DNA]</scope>
    <source>
        <strain evidence="6">TYRC17</strain>
    </source>
</reference>
<feature type="domain" description="HemN C-terminal" evidence="4">
    <location>
        <begin position="81"/>
        <end position="150"/>
    </location>
</feature>
<dbReference type="InterPro" id="IPR034505">
    <property type="entry name" value="Coproporphyrinogen-III_oxidase"/>
</dbReference>
<protein>
    <recommendedName>
        <fullName evidence="1">Oxygen-independent coproporphyrinogen III oxidase</fullName>
    </recommendedName>
    <alternativeName>
        <fullName evidence="3">Coproporphyrinogen III dehydrogenase</fullName>
    </alternativeName>
</protein>
<dbReference type="SUPFAM" id="SSF102114">
    <property type="entry name" value="Radical SAM enzymes"/>
    <property type="match status" value="1"/>
</dbReference>
<evidence type="ECO:0000313" key="6">
    <source>
        <dbReference type="Proteomes" id="UP000289555"/>
    </source>
</evidence>